<evidence type="ECO:0000256" key="5">
    <source>
        <dbReference type="ARBA" id="ARBA00022692"/>
    </source>
</evidence>
<evidence type="ECO:0000256" key="11">
    <source>
        <dbReference type="ARBA" id="ARBA00023136"/>
    </source>
</evidence>
<evidence type="ECO:0000256" key="9">
    <source>
        <dbReference type="ARBA" id="ARBA00022989"/>
    </source>
</evidence>
<feature type="transmembrane region" description="Helical" evidence="12">
    <location>
        <begin position="104"/>
        <end position="122"/>
    </location>
</feature>
<feature type="transmembrane region" description="Helical" evidence="12">
    <location>
        <begin position="68"/>
        <end position="92"/>
    </location>
</feature>
<evidence type="ECO:0000256" key="1">
    <source>
        <dbReference type="ARBA" id="ARBA00000085"/>
    </source>
</evidence>
<feature type="domain" description="PAS" evidence="13">
    <location>
        <begin position="243"/>
        <end position="272"/>
    </location>
</feature>
<dbReference type="PANTHER" id="PTHR42878">
    <property type="entry name" value="TWO-COMPONENT HISTIDINE KINASE"/>
    <property type="match status" value="1"/>
</dbReference>
<dbReference type="GO" id="GO:0007234">
    <property type="term" value="P:osmosensory signaling via phosphorelay pathway"/>
    <property type="evidence" value="ECO:0007669"/>
    <property type="project" value="TreeGrafter"/>
</dbReference>
<evidence type="ECO:0000256" key="7">
    <source>
        <dbReference type="ARBA" id="ARBA00022777"/>
    </source>
</evidence>
<comment type="subcellular location">
    <subcellularLocation>
        <location evidence="2">Membrane</location>
        <topology evidence="2">Multi-pass membrane protein</topology>
    </subcellularLocation>
</comment>
<dbReference type="GO" id="GO:0004673">
    <property type="term" value="F:protein histidine kinase activity"/>
    <property type="evidence" value="ECO:0007669"/>
    <property type="project" value="UniProtKB-EC"/>
</dbReference>
<comment type="catalytic activity">
    <reaction evidence="1">
        <text>ATP + protein L-histidine = ADP + protein N-phospho-L-histidine.</text>
        <dbReference type="EC" id="2.7.13.3"/>
    </reaction>
</comment>
<dbReference type="InterPro" id="IPR000014">
    <property type="entry name" value="PAS"/>
</dbReference>
<dbReference type="Gene3D" id="3.30.450.20">
    <property type="entry name" value="PAS domain"/>
    <property type="match status" value="1"/>
</dbReference>
<dbReference type="EC" id="2.7.13.3" evidence="3"/>
<dbReference type="InterPro" id="IPR029016">
    <property type="entry name" value="GAF-like_dom_sf"/>
</dbReference>
<comment type="caution">
    <text evidence="14">The sequence shown here is derived from an EMBL/GenBank/DDBJ whole genome shotgun (WGS) entry which is preliminary data.</text>
</comment>
<proteinExistence type="predicted"/>
<dbReference type="InterPro" id="IPR003018">
    <property type="entry name" value="GAF"/>
</dbReference>
<evidence type="ECO:0000256" key="12">
    <source>
        <dbReference type="SAM" id="Phobius"/>
    </source>
</evidence>
<dbReference type="SUPFAM" id="SSF55781">
    <property type="entry name" value="GAF domain-like"/>
    <property type="match status" value="1"/>
</dbReference>
<dbReference type="RefSeq" id="WP_220586884.1">
    <property type="nucleotide sequence ID" value="NZ_RKLQ01000001.1"/>
</dbReference>
<keyword evidence="6" id="KW-0547">Nucleotide-binding</keyword>
<evidence type="ECO:0000256" key="4">
    <source>
        <dbReference type="ARBA" id="ARBA00022679"/>
    </source>
</evidence>
<keyword evidence="4" id="KW-0808">Transferase</keyword>
<dbReference type="SMART" id="SM00065">
    <property type="entry name" value="GAF"/>
    <property type="match status" value="1"/>
</dbReference>
<evidence type="ECO:0000256" key="10">
    <source>
        <dbReference type="ARBA" id="ARBA00023012"/>
    </source>
</evidence>
<keyword evidence="8" id="KW-0067">ATP-binding</keyword>
<dbReference type="Proteomes" id="UP000783863">
    <property type="component" value="Unassembled WGS sequence"/>
</dbReference>
<name>A0A8J8CBQ8_9EURY</name>
<dbReference type="GO" id="GO:0016020">
    <property type="term" value="C:membrane"/>
    <property type="evidence" value="ECO:0007669"/>
    <property type="project" value="UniProtKB-SubCell"/>
</dbReference>
<gene>
    <name evidence="14" type="ORF">EGD98_03070</name>
</gene>
<keyword evidence="11 12" id="KW-0472">Membrane</keyword>
<dbReference type="GO" id="GO:0000156">
    <property type="term" value="F:phosphorelay response regulator activity"/>
    <property type="evidence" value="ECO:0007669"/>
    <property type="project" value="TreeGrafter"/>
</dbReference>
<reference evidence="14" key="1">
    <citation type="submission" date="2021-06" db="EMBL/GenBank/DDBJ databases">
        <title>Halomicroarcula sp. F24A a new haloarchaeum isolated from saline soil.</title>
        <authorList>
            <person name="Duran-Viseras A."/>
            <person name="Sanchez-Porro C."/>
            <person name="Ventosa A."/>
        </authorList>
    </citation>
    <scope>NUCLEOTIDE SEQUENCE</scope>
    <source>
        <strain evidence="14">F24A</strain>
    </source>
</reference>
<dbReference type="GO" id="GO:0030295">
    <property type="term" value="F:protein kinase activator activity"/>
    <property type="evidence" value="ECO:0007669"/>
    <property type="project" value="TreeGrafter"/>
</dbReference>
<dbReference type="Pfam" id="PF13188">
    <property type="entry name" value="PAS_8"/>
    <property type="match status" value="1"/>
</dbReference>
<keyword evidence="9 12" id="KW-1133">Transmembrane helix</keyword>
<dbReference type="AlphaFoldDB" id="A0A8J8CBQ8"/>
<accession>A0A8J8CBQ8</accession>
<dbReference type="EMBL" id="RKLQ01000001">
    <property type="protein sequence ID" value="MBX0302650.1"/>
    <property type="molecule type" value="Genomic_DNA"/>
</dbReference>
<sequence length="643" mass="70116">MWGQLSAFALFYLVATTVGAVVASGLAVVAYRRRDQPAAAEFALLNVTVAGWCGTAVLARLGVPGADYIWHVNNIFVFSLIFVWFAFVLAYTGRSEWIRHPAMLALWSLPGAVVFTVLYPPAQSILVTDGPAKTVEGLSVVPWSFTDIGALLLVLVFLLDIVAFGLLAQFVYRSRAPYSRQVGAIIGARLLGLATGVAFYAGFFPYSDLSLVPAAFAGQSLVIAWALFRYDFLDVVPLTAGTIVDQMADAVVVLDADDRVVDYNPALASLIGCDESAMGRHVDTVLPGLPGALERDGTVGLVPAGADTPQRSYQPQSTPLYDHHDVYRGRLVVLRDVTLQQTRERTLEALRSATERFLDATDPETVAEIATETAQRALDCPYSGVVRYDGEADRLRLVTLTDELSTLVEESGLESNTDGHPAAWFTAENELWQVFERGEPRYEVPVWVEPGGDDPAVTAALFPLGEHGVFGIGRRADEGTFSDEDRRFARTLADSTETALDRHKREQELEASRQAVEQRTEQLQFFNSALRHDLRNAVMVIDANLEFLSEHVTDAGRSHLETVSAWVSDMTSLIETVSSLTDAITSPGHSERARQAVDLSAVLEERVDKFAESHDQATVDTDIPDGLRVTGDELVGQSSTTSC</sequence>
<feature type="transmembrane region" description="Helical" evidence="12">
    <location>
        <begin position="43"/>
        <end position="62"/>
    </location>
</feature>
<dbReference type="Pfam" id="PF13185">
    <property type="entry name" value="GAF_2"/>
    <property type="match status" value="1"/>
</dbReference>
<evidence type="ECO:0000256" key="2">
    <source>
        <dbReference type="ARBA" id="ARBA00004141"/>
    </source>
</evidence>
<evidence type="ECO:0000313" key="14">
    <source>
        <dbReference type="EMBL" id="MBX0302650.1"/>
    </source>
</evidence>
<evidence type="ECO:0000256" key="6">
    <source>
        <dbReference type="ARBA" id="ARBA00022741"/>
    </source>
</evidence>
<organism evidence="14 15">
    <name type="scientific">Haloarcula salinisoli</name>
    <dbReference type="NCBI Taxonomy" id="2487746"/>
    <lineage>
        <taxon>Archaea</taxon>
        <taxon>Methanobacteriati</taxon>
        <taxon>Methanobacteriota</taxon>
        <taxon>Stenosarchaea group</taxon>
        <taxon>Halobacteria</taxon>
        <taxon>Halobacteriales</taxon>
        <taxon>Haloarculaceae</taxon>
        <taxon>Haloarcula</taxon>
    </lineage>
</organism>
<dbReference type="GO" id="GO:0005524">
    <property type="term" value="F:ATP binding"/>
    <property type="evidence" value="ECO:0007669"/>
    <property type="project" value="UniProtKB-KW"/>
</dbReference>
<feature type="transmembrane region" description="Helical" evidence="12">
    <location>
        <begin position="184"/>
        <end position="203"/>
    </location>
</feature>
<evidence type="ECO:0000259" key="13">
    <source>
        <dbReference type="PROSITE" id="PS50112"/>
    </source>
</evidence>
<dbReference type="InterPro" id="IPR031621">
    <property type="entry name" value="HisKA_7TM"/>
</dbReference>
<keyword evidence="10" id="KW-0902">Two-component regulatory system</keyword>
<feature type="transmembrane region" description="Helical" evidence="12">
    <location>
        <begin position="148"/>
        <end position="172"/>
    </location>
</feature>
<feature type="transmembrane region" description="Helical" evidence="12">
    <location>
        <begin position="6"/>
        <end position="31"/>
    </location>
</feature>
<keyword evidence="5 12" id="KW-0812">Transmembrane</keyword>
<evidence type="ECO:0000256" key="8">
    <source>
        <dbReference type="ARBA" id="ARBA00022840"/>
    </source>
</evidence>
<dbReference type="Pfam" id="PF16927">
    <property type="entry name" value="HisKA_7TM"/>
    <property type="match status" value="1"/>
</dbReference>
<dbReference type="Gene3D" id="3.30.450.40">
    <property type="match status" value="1"/>
</dbReference>
<dbReference type="InterPro" id="IPR035965">
    <property type="entry name" value="PAS-like_dom_sf"/>
</dbReference>
<evidence type="ECO:0000256" key="3">
    <source>
        <dbReference type="ARBA" id="ARBA00012438"/>
    </source>
</evidence>
<keyword evidence="15" id="KW-1185">Reference proteome</keyword>
<keyword evidence="7" id="KW-0418">Kinase</keyword>
<dbReference type="PANTHER" id="PTHR42878:SF7">
    <property type="entry name" value="SENSOR HISTIDINE KINASE GLRK"/>
    <property type="match status" value="1"/>
</dbReference>
<protein>
    <recommendedName>
        <fullName evidence="3">histidine kinase</fullName>
        <ecNumber evidence="3">2.7.13.3</ecNumber>
    </recommendedName>
</protein>
<dbReference type="SUPFAM" id="SSF55785">
    <property type="entry name" value="PYP-like sensor domain (PAS domain)"/>
    <property type="match status" value="1"/>
</dbReference>
<dbReference type="InterPro" id="IPR050351">
    <property type="entry name" value="BphY/WalK/GraS-like"/>
</dbReference>
<evidence type="ECO:0000313" key="15">
    <source>
        <dbReference type="Proteomes" id="UP000783863"/>
    </source>
</evidence>
<dbReference type="PROSITE" id="PS50112">
    <property type="entry name" value="PAS"/>
    <property type="match status" value="1"/>
</dbReference>